<accession>A0A2I0U9B8</accession>
<reference evidence="2" key="1">
    <citation type="submission" date="2017-11" db="EMBL/GenBank/DDBJ databases">
        <authorList>
            <person name="Lima N.C."/>
            <person name="Parody-Merino A.M."/>
            <person name="Battley P.F."/>
            <person name="Fidler A.E."/>
            <person name="Prosdocimi F."/>
        </authorList>
    </citation>
    <scope>NUCLEOTIDE SEQUENCE [LARGE SCALE GENOMIC DNA]</scope>
</reference>
<evidence type="ECO:0000313" key="2">
    <source>
        <dbReference type="Proteomes" id="UP000233556"/>
    </source>
</evidence>
<keyword evidence="2" id="KW-1185">Reference proteome</keyword>
<organism evidence="1 2">
    <name type="scientific">Limosa lapponica baueri</name>
    <dbReference type="NCBI Taxonomy" id="1758121"/>
    <lineage>
        <taxon>Eukaryota</taxon>
        <taxon>Metazoa</taxon>
        <taxon>Chordata</taxon>
        <taxon>Craniata</taxon>
        <taxon>Vertebrata</taxon>
        <taxon>Euteleostomi</taxon>
        <taxon>Archelosauria</taxon>
        <taxon>Archosauria</taxon>
        <taxon>Dinosauria</taxon>
        <taxon>Saurischia</taxon>
        <taxon>Theropoda</taxon>
        <taxon>Coelurosauria</taxon>
        <taxon>Aves</taxon>
        <taxon>Neognathae</taxon>
        <taxon>Neoaves</taxon>
        <taxon>Charadriiformes</taxon>
        <taxon>Scolopacidae</taxon>
        <taxon>Limosa</taxon>
    </lineage>
</organism>
<sequence length="78" mass="8755">MVTSTEAVMQISWGKCGAIRTGSRHQTHCKLLQVLALGFGDTAPHKKAARWQALLWLRLVFNCFFIGKIWGEKLCGTH</sequence>
<dbReference type="EMBL" id="KZ505971">
    <property type="protein sequence ID" value="PKU42656.1"/>
    <property type="molecule type" value="Genomic_DNA"/>
</dbReference>
<gene>
    <name evidence="1" type="ORF">llap_7032</name>
</gene>
<evidence type="ECO:0000313" key="1">
    <source>
        <dbReference type="EMBL" id="PKU42656.1"/>
    </source>
</evidence>
<proteinExistence type="predicted"/>
<name>A0A2I0U9B8_LIMLA</name>
<dbReference type="AlphaFoldDB" id="A0A2I0U9B8"/>
<dbReference type="Proteomes" id="UP000233556">
    <property type="component" value="Unassembled WGS sequence"/>
</dbReference>
<reference evidence="2" key="2">
    <citation type="submission" date="2017-12" db="EMBL/GenBank/DDBJ databases">
        <title>Genome sequence of the Bar-tailed Godwit (Limosa lapponica baueri).</title>
        <authorList>
            <person name="Lima N.C.B."/>
            <person name="Parody-Merino A.M."/>
            <person name="Battley P.F."/>
            <person name="Fidler A.E."/>
            <person name="Prosdocimi F."/>
        </authorList>
    </citation>
    <scope>NUCLEOTIDE SEQUENCE [LARGE SCALE GENOMIC DNA]</scope>
</reference>
<protein>
    <submittedName>
        <fullName evidence="1">Uncharacterized protein</fullName>
    </submittedName>
</protein>